<feature type="domain" description="RecX second three-helical" evidence="6">
    <location>
        <begin position="62"/>
        <end position="102"/>
    </location>
</feature>
<evidence type="ECO:0000259" key="7">
    <source>
        <dbReference type="Pfam" id="PF21981"/>
    </source>
</evidence>
<dbReference type="PANTHER" id="PTHR33602">
    <property type="entry name" value="REGULATORY PROTEIN RECX FAMILY PROTEIN"/>
    <property type="match status" value="1"/>
</dbReference>
<evidence type="ECO:0000256" key="1">
    <source>
        <dbReference type="ARBA" id="ARBA00004496"/>
    </source>
</evidence>
<comment type="similarity">
    <text evidence="2 5">Belongs to the RecX family.</text>
</comment>
<evidence type="ECO:0000259" key="6">
    <source>
        <dbReference type="Pfam" id="PF02631"/>
    </source>
</evidence>
<dbReference type="OrthoDB" id="1523826at2"/>
<evidence type="ECO:0000313" key="9">
    <source>
        <dbReference type="EMBL" id="SDK69100.1"/>
    </source>
</evidence>
<dbReference type="PANTHER" id="PTHR33602:SF1">
    <property type="entry name" value="REGULATORY PROTEIN RECX FAMILY PROTEIN"/>
    <property type="match status" value="1"/>
</dbReference>
<dbReference type="Proteomes" id="UP000198510">
    <property type="component" value="Unassembled WGS sequence"/>
</dbReference>
<evidence type="ECO:0000256" key="4">
    <source>
        <dbReference type="ARBA" id="ARBA00022490"/>
    </source>
</evidence>
<dbReference type="Pfam" id="PF21981">
    <property type="entry name" value="RecX_HTH3"/>
    <property type="match status" value="1"/>
</dbReference>
<organism evidence="9 10">
    <name type="scientific">Catalinimonas alkaloidigena</name>
    <dbReference type="NCBI Taxonomy" id="1075417"/>
    <lineage>
        <taxon>Bacteria</taxon>
        <taxon>Pseudomonadati</taxon>
        <taxon>Bacteroidota</taxon>
        <taxon>Cytophagia</taxon>
        <taxon>Cytophagales</taxon>
        <taxon>Catalimonadaceae</taxon>
        <taxon>Catalinimonas</taxon>
    </lineage>
</organism>
<feature type="domain" description="RecX first three-helical" evidence="8">
    <location>
        <begin position="15"/>
        <end position="53"/>
    </location>
</feature>
<dbReference type="Pfam" id="PF21982">
    <property type="entry name" value="RecX_HTH1"/>
    <property type="match status" value="1"/>
</dbReference>
<protein>
    <recommendedName>
        <fullName evidence="3 5">Regulatory protein RecX</fullName>
    </recommendedName>
</protein>
<sequence>MRSFGTPKKYDKAAAYARIARYCAYQERSPKEVRDKLRSYGLTSQEVEELTDRMIDENYLHEARFAEAYAGGKFRLKKWGRVRIRMGLRQHGIADSLIEESLAALDAVDYRATLQQLAQKKAASLTAEEPLLRKQKLVAYLLNKGYEPDLVWPLVETTLS</sequence>
<gene>
    <name evidence="5" type="primary">recX</name>
    <name evidence="9" type="ORF">SAMN05421823_103296</name>
</gene>
<evidence type="ECO:0000256" key="5">
    <source>
        <dbReference type="HAMAP-Rule" id="MF_01114"/>
    </source>
</evidence>
<comment type="subcellular location">
    <subcellularLocation>
        <location evidence="1 5">Cytoplasm</location>
    </subcellularLocation>
</comment>
<dbReference type="Gene3D" id="1.10.10.10">
    <property type="entry name" value="Winged helix-like DNA-binding domain superfamily/Winged helix DNA-binding domain"/>
    <property type="match status" value="3"/>
</dbReference>
<feature type="domain" description="RecX third three-helical" evidence="7">
    <location>
        <begin position="111"/>
        <end position="152"/>
    </location>
</feature>
<keyword evidence="10" id="KW-1185">Reference proteome</keyword>
<accession>A0A1G9DZ55</accession>
<dbReference type="STRING" id="1075417.SAMN05421823_103296"/>
<dbReference type="InterPro" id="IPR003783">
    <property type="entry name" value="Regulatory_RecX"/>
</dbReference>
<keyword evidence="4 5" id="KW-0963">Cytoplasm</keyword>
<dbReference type="RefSeq" id="WP_089681312.1">
    <property type="nucleotide sequence ID" value="NZ_FNFO01000003.1"/>
</dbReference>
<comment type="function">
    <text evidence="5">Modulates RecA activity.</text>
</comment>
<dbReference type="InterPro" id="IPR053924">
    <property type="entry name" value="RecX_HTH_2nd"/>
</dbReference>
<evidence type="ECO:0000259" key="8">
    <source>
        <dbReference type="Pfam" id="PF21982"/>
    </source>
</evidence>
<evidence type="ECO:0000313" key="10">
    <source>
        <dbReference type="Proteomes" id="UP000198510"/>
    </source>
</evidence>
<evidence type="ECO:0000256" key="3">
    <source>
        <dbReference type="ARBA" id="ARBA00018111"/>
    </source>
</evidence>
<dbReference type="InterPro" id="IPR053926">
    <property type="entry name" value="RecX_HTH_1st"/>
</dbReference>
<dbReference type="AlphaFoldDB" id="A0A1G9DZ55"/>
<proteinExistence type="inferred from homology"/>
<dbReference type="GO" id="GO:0006282">
    <property type="term" value="P:regulation of DNA repair"/>
    <property type="evidence" value="ECO:0007669"/>
    <property type="project" value="UniProtKB-UniRule"/>
</dbReference>
<dbReference type="Pfam" id="PF02631">
    <property type="entry name" value="RecX_HTH2"/>
    <property type="match status" value="1"/>
</dbReference>
<dbReference type="GO" id="GO:0005737">
    <property type="term" value="C:cytoplasm"/>
    <property type="evidence" value="ECO:0007669"/>
    <property type="project" value="UniProtKB-SubCell"/>
</dbReference>
<dbReference type="HAMAP" id="MF_01114">
    <property type="entry name" value="RecX"/>
    <property type="match status" value="1"/>
</dbReference>
<name>A0A1G9DZ55_9BACT</name>
<evidence type="ECO:0000256" key="2">
    <source>
        <dbReference type="ARBA" id="ARBA00009695"/>
    </source>
</evidence>
<dbReference type="EMBL" id="FNFO01000003">
    <property type="protein sequence ID" value="SDK69100.1"/>
    <property type="molecule type" value="Genomic_DNA"/>
</dbReference>
<reference evidence="9 10" key="1">
    <citation type="submission" date="2016-10" db="EMBL/GenBank/DDBJ databases">
        <authorList>
            <person name="de Groot N.N."/>
        </authorList>
    </citation>
    <scope>NUCLEOTIDE SEQUENCE [LARGE SCALE GENOMIC DNA]</scope>
    <source>
        <strain evidence="9 10">DSM 25186</strain>
    </source>
</reference>
<dbReference type="InterPro" id="IPR036388">
    <property type="entry name" value="WH-like_DNA-bd_sf"/>
</dbReference>
<dbReference type="InterPro" id="IPR053925">
    <property type="entry name" value="RecX_HTH_3rd"/>
</dbReference>